<dbReference type="SMART" id="SM00434">
    <property type="entry name" value="TOP4c"/>
    <property type="match status" value="1"/>
</dbReference>
<evidence type="ECO:0000256" key="5">
    <source>
        <dbReference type="ARBA" id="ARBA00023235"/>
    </source>
</evidence>
<evidence type="ECO:0000259" key="8">
    <source>
        <dbReference type="PROSITE" id="PS52040"/>
    </source>
</evidence>
<accession>A0A9P1JW01</accession>
<dbReference type="GO" id="GO:0005737">
    <property type="term" value="C:cytoplasm"/>
    <property type="evidence" value="ECO:0007669"/>
    <property type="project" value="TreeGrafter"/>
</dbReference>
<geneLocation type="plasmid" evidence="9 10">
    <name>AZOBR_p1</name>
</geneLocation>
<evidence type="ECO:0000313" key="9">
    <source>
        <dbReference type="EMBL" id="CCD00832.1"/>
    </source>
</evidence>
<feature type="compositionally biased region" description="Low complexity" evidence="7">
    <location>
        <begin position="188"/>
        <end position="210"/>
    </location>
</feature>
<keyword evidence="5 6" id="KW-0413">Isomerase</keyword>
<feature type="domain" description="Topo IIA-type catalytic" evidence="8">
    <location>
        <begin position="40"/>
        <end position="413"/>
    </location>
</feature>
<gene>
    <name evidence="9" type="ORF">AZOBR_p1130055</name>
</gene>
<evidence type="ECO:0000256" key="2">
    <source>
        <dbReference type="ARBA" id="ARBA00008263"/>
    </source>
</evidence>
<dbReference type="GO" id="GO:0003918">
    <property type="term" value="F:DNA topoisomerase type II (double strand cut, ATP-hydrolyzing) activity"/>
    <property type="evidence" value="ECO:0007669"/>
    <property type="project" value="UniProtKB-EC"/>
</dbReference>
<dbReference type="EMBL" id="HE577328">
    <property type="protein sequence ID" value="CCD00832.1"/>
    <property type="molecule type" value="Genomic_DNA"/>
</dbReference>
<dbReference type="Pfam" id="PF00521">
    <property type="entry name" value="DNA_topoisoIV"/>
    <property type="match status" value="1"/>
</dbReference>
<dbReference type="PROSITE" id="PS52040">
    <property type="entry name" value="TOPO_IIA"/>
    <property type="match status" value="1"/>
</dbReference>
<evidence type="ECO:0000313" key="10">
    <source>
        <dbReference type="Proteomes" id="UP000007319"/>
    </source>
</evidence>
<dbReference type="InterPro" id="IPR013760">
    <property type="entry name" value="Topo_IIA-like_dom_sf"/>
</dbReference>
<feature type="region of interest" description="Disordered" evidence="7">
    <location>
        <begin position="144"/>
        <end position="413"/>
    </location>
</feature>
<dbReference type="PANTHER" id="PTHR43493">
    <property type="entry name" value="DNA GYRASE/TOPOISOMERASE SUBUNIT A"/>
    <property type="match status" value="1"/>
</dbReference>
<feature type="active site" description="O-(5'-phospho-DNA)-tyrosine intermediate" evidence="6">
    <location>
        <position position="128"/>
    </location>
</feature>
<evidence type="ECO:0000256" key="3">
    <source>
        <dbReference type="ARBA" id="ARBA00023029"/>
    </source>
</evidence>
<keyword evidence="9" id="KW-0614">Plasmid</keyword>
<dbReference type="KEGG" id="abs:AZOBR_p1130055"/>
<dbReference type="InterPro" id="IPR002205">
    <property type="entry name" value="Topo_IIA_dom_A"/>
</dbReference>
<evidence type="ECO:0000256" key="1">
    <source>
        <dbReference type="ARBA" id="ARBA00000185"/>
    </source>
</evidence>
<dbReference type="GO" id="GO:0006265">
    <property type="term" value="P:DNA topological change"/>
    <property type="evidence" value="ECO:0007669"/>
    <property type="project" value="UniProtKB-UniRule"/>
</dbReference>
<reference evidence="9 10" key="1">
    <citation type="journal article" date="2011" name="PLoS Genet.">
        <title>Azospirillum genomes reveal transition of bacteria from aquatic to terrestrial environments.</title>
        <authorList>
            <person name="Wisniewski-Dye F."/>
            <person name="Borziak K."/>
            <person name="Khalsa-Moyers G."/>
            <person name="Alexandre G."/>
            <person name="Sukharnikov L.O."/>
            <person name="Wuichet K."/>
            <person name="Hurst G.B."/>
            <person name="McDonald W.H."/>
            <person name="Robertson J.S."/>
            <person name="Barbe V."/>
            <person name="Calteau A."/>
            <person name="Rouy Z."/>
            <person name="Mangenot S."/>
            <person name="Prigent-Combaret C."/>
            <person name="Normand P."/>
            <person name="Boyer M."/>
            <person name="Siguier P."/>
            <person name="Dessaux Y."/>
            <person name="Elmerich C."/>
            <person name="Condemine G."/>
            <person name="Krishnen G."/>
            <person name="Kennedy I."/>
            <person name="Paterson A.H."/>
            <person name="Gonzalez V."/>
            <person name="Mavingui P."/>
            <person name="Zhulin I.B."/>
        </authorList>
    </citation>
    <scope>NUCLEOTIDE SEQUENCE [LARGE SCALE GENOMIC DNA]</scope>
    <source>
        <strain evidence="9 10">Sp245</strain>
    </source>
</reference>
<evidence type="ECO:0000256" key="7">
    <source>
        <dbReference type="SAM" id="MobiDB-lite"/>
    </source>
</evidence>
<name>A0A9P1JW01_9PROT</name>
<dbReference type="Gene3D" id="3.90.199.10">
    <property type="entry name" value="Topoisomerase II, domain 5"/>
    <property type="match status" value="1"/>
</dbReference>
<evidence type="ECO:0000256" key="4">
    <source>
        <dbReference type="ARBA" id="ARBA00023125"/>
    </source>
</evidence>
<evidence type="ECO:0000256" key="6">
    <source>
        <dbReference type="PROSITE-ProRule" id="PRU01384"/>
    </source>
</evidence>
<keyword evidence="4 6" id="KW-0238">DNA-binding</keyword>
<comment type="catalytic activity">
    <reaction evidence="1 6">
        <text>ATP-dependent breakage, passage and rejoining of double-stranded DNA.</text>
        <dbReference type="EC" id="5.6.2.2"/>
    </reaction>
</comment>
<feature type="compositionally biased region" description="Basic and acidic residues" evidence="7">
    <location>
        <begin position="224"/>
        <end position="242"/>
    </location>
</feature>
<keyword evidence="3 6" id="KW-0799">Topoisomerase</keyword>
<protein>
    <recommendedName>
        <fullName evidence="8">Topo IIA-type catalytic domain-containing protein</fullName>
    </recommendedName>
</protein>
<dbReference type="GO" id="GO:0003677">
    <property type="term" value="F:DNA binding"/>
    <property type="evidence" value="ECO:0007669"/>
    <property type="project" value="UniProtKB-UniRule"/>
</dbReference>
<dbReference type="Proteomes" id="UP000007319">
    <property type="component" value="Plasmid AZOBR_p1"/>
</dbReference>
<sequence>MTSRDPAQDPVLDIQEKPLRDALSERYLSYALSTIMARSLPDVRDGLKPVHRRLLYAMSQLRLDPSTPPKKSARVVGDVIGKFHPHGDTSVYDALVRLAQDFAVRYPLVDGQGNFGNIDGDNAAAMRYTEARLTDVAKALLERHRRGRGRFPPDLRRRRGRAGGPARQLPQPAGQRLQRHRRRHGDQHPAAQRRPALLRPASGAEAQAGLRQGGAGRQGEAGPDQDRGSGHPDLRPRLPDRRRAGRAAGQRGRGLPHRPRLLPPARQVGGGEAGAGHLAGRRHRDALSGAEGPAGREDRRASDQPQAAASGGRARRVGGGCAPRPRAEEPQRRPRGPDGLAVPDDRSGNPLRHEHERAGQGQRPARHESVRGARRLPRPPDGGVGAAVPPPAGQDRPPAGGPGRLPDRLSEPG</sequence>
<dbReference type="InterPro" id="IPR013758">
    <property type="entry name" value="Topo_IIA_A/C_ab"/>
</dbReference>
<dbReference type="GO" id="GO:0009330">
    <property type="term" value="C:DNA topoisomerase type II (double strand cut, ATP-hydrolyzing) complex"/>
    <property type="evidence" value="ECO:0007669"/>
    <property type="project" value="TreeGrafter"/>
</dbReference>
<organism evidence="9 10">
    <name type="scientific">Azospirillum baldaniorum</name>
    <dbReference type="NCBI Taxonomy" id="1064539"/>
    <lineage>
        <taxon>Bacteria</taxon>
        <taxon>Pseudomonadati</taxon>
        <taxon>Pseudomonadota</taxon>
        <taxon>Alphaproteobacteria</taxon>
        <taxon>Rhodospirillales</taxon>
        <taxon>Azospirillaceae</taxon>
        <taxon>Azospirillum</taxon>
    </lineage>
</organism>
<dbReference type="PANTHER" id="PTHR43493:SF5">
    <property type="entry name" value="DNA GYRASE SUBUNIT A, CHLOROPLASTIC_MITOCHONDRIAL"/>
    <property type="match status" value="1"/>
</dbReference>
<feature type="compositionally biased region" description="Basic and acidic residues" evidence="7">
    <location>
        <begin position="325"/>
        <end position="336"/>
    </location>
</feature>
<feature type="compositionally biased region" description="Basic and acidic residues" evidence="7">
    <location>
        <begin position="343"/>
        <end position="358"/>
    </location>
</feature>
<dbReference type="AlphaFoldDB" id="A0A9P1JW01"/>
<dbReference type="GO" id="GO:0005524">
    <property type="term" value="F:ATP binding"/>
    <property type="evidence" value="ECO:0007669"/>
    <property type="project" value="InterPro"/>
</dbReference>
<dbReference type="SUPFAM" id="SSF56719">
    <property type="entry name" value="Type II DNA topoisomerase"/>
    <property type="match status" value="1"/>
</dbReference>
<comment type="similarity">
    <text evidence="2">Belongs to the type II topoisomerase GyrA/ParC subunit family.</text>
</comment>
<keyword evidence="10" id="KW-1185">Reference proteome</keyword>
<dbReference type="InterPro" id="IPR050220">
    <property type="entry name" value="Type_II_DNA_Topoisomerases"/>
</dbReference>
<proteinExistence type="inferred from homology"/>